<dbReference type="GO" id="GO:1990180">
    <property type="term" value="P:mitochondrial tRNA 3'-end processing"/>
    <property type="evidence" value="ECO:0007669"/>
    <property type="project" value="TreeGrafter"/>
</dbReference>
<dbReference type="GO" id="GO:0042781">
    <property type="term" value="F:3'-tRNA processing endoribonuclease activity"/>
    <property type="evidence" value="ECO:0007669"/>
    <property type="project" value="UniProtKB-EC"/>
</dbReference>
<dbReference type="InterPro" id="IPR027794">
    <property type="entry name" value="tRNase_Z_dom"/>
</dbReference>
<dbReference type="Pfam" id="PF13691">
    <property type="entry name" value="Lactamase_B_4"/>
    <property type="match status" value="1"/>
</dbReference>
<dbReference type="EC" id="3.1.26.11" evidence="4"/>
<dbReference type="InterPro" id="IPR047151">
    <property type="entry name" value="RNZ2-like"/>
</dbReference>
<dbReference type="Proteomes" id="UP000836402">
    <property type="component" value="Unassembled WGS sequence"/>
</dbReference>
<feature type="region of interest" description="Disordered" evidence="11">
    <location>
        <begin position="667"/>
        <end position="689"/>
    </location>
</feature>
<keyword evidence="9" id="KW-0378">Hydrolase</keyword>
<evidence type="ECO:0000256" key="5">
    <source>
        <dbReference type="ARBA" id="ARBA00022694"/>
    </source>
</evidence>
<evidence type="ECO:0000256" key="3">
    <source>
        <dbReference type="ARBA" id="ARBA00007823"/>
    </source>
</evidence>
<evidence type="ECO:0000256" key="6">
    <source>
        <dbReference type="ARBA" id="ARBA00022722"/>
    </source>
</evidence>
<feature type="region of interest" description="Disordered" evidence="11">
    <location>
        <begin position="197"/>
        <end position="247"/>
    </location>
</feature>
<evidence type="ECO:0000259" key="12">
    <source>
        <dbReference type="Pfam" id="PF13691"/>
    </source>
</evidence>
<dbReference type="SUPFAM" id="SSF56281">
    <property type="entry name" value="Metallo-hydrolase/oxidoreductase"/>
    <property type="match status" value="1"/>
</dbReference>
<keyword evidence="6" id="KW-0540">Nuclease</keyword>
<feature type="compositionally biased region" description="Basic and acidic residues" evidence="11">
    <location>
        <begin position="678"/>
        <end position="689"/>
    </location>
</feature>
<feature type="domain" description="tRNase Z endonuclease" evidence="12">
    <location>
        <begin position="7"/>
        <end position="64"/>
    </location>
</feature>
<evidence type="ECO:0000256" key="11">
    <source>
        <dbReference type="SAM" id="MobiDB-lite"/>
    </source>
</evidence>
<feature type="region of interest" description="Disordered" evidence="11">
    <location>
        <begin position="1075"/>
        <end position="1097"/>
    </location>
</feature>
<keyword evidence="7" id="KW-0479">Metal-binding</keyword>
<feature type="region of interest" description="Disordered" evidence="11">
    <location>
        <begin position="113"/>
        <end position="170"/>
    </location>
</feature>
<protein>
    <recommendedName>
        <fullName evidence="4">ribonuclease Z</fullName>
        <ecNumber evidence="4">3.1.26.11</ecNumber>
    </recommendedName>
</protein>
<evidence type="ECO:0000313" key="16">
    <source>
        <dbReference type="Proteomes" id="UP000836402"/>
    </source>
</evidence>
<evidence type="ECO:0000256" key="1">
    <source>
        <dbReference type="ARBA" id="ARBA00000402"/>
    </source>
</evidence>
<feature type="compositionally biased region" description="Basic and acidic residues" evidence="11">
    <location>
        <begin position="158"/>
        <end position="169"/>
    </location>
</feature>
<feature type="compositionally biased region" description="Acidic residues" evidence="11">
    <location>
        <begin position="1308"/>
        <end position="1318"/>
    </location>
</feature>
<comment type="similarity">
    <text evidence="3">Belongs to the RNase Z family.</text>
</comment>
<dbReference type="EMBL" id="CAJHJG010004918">
    <property type="protein sequence ID" value="CAD6945941.1"/>
    <property type="molecule type" value="Genomic_DNA"/>
</dbReference>
<dbReference type="CDD" id="cd07718">
    <property type="entry name" value="RNaseZ_ELAC1_ELAC2-C-term-like_MBL-fold"/>
    <property type="match status" value="1"/>
</dbReference>
<dbReference type="PANTHER" id="PTHR12553:SF49">
    <property type="entry name" value="ZINC PHOSPHODIESTERASE ELAC PROTEIN 2"/>
    <property type="match status" value="1"/>
</dbReference>
<evidence type="ECO:0000256" key="8">
    <source>
        <dbReference type="ARBA" id="ARBA00022759"/>
    </source>
</evidence>
<evidence type="ECO:0000313" key="15">
    <source>
        <dbReference type="Proteomes" id="UP000077671"/>
    </source>
</evidence>
<dbReference type="InterPro" id="IPR036866">
    <property type="entry name" value="RibonucZ/Hydroxyglut_hydro"/>
</dbReference>
<dbReference type="PANTHER" id="PTHR12553">
    <property type="entry name" value="ZINC PHOSPHODIESTERASE ELAC PROTEIN 2"/>
    <property type="match status" value="1"/>
</dbReference>
<keyword evidence="5" id="KW-0819">tRNA processing</keyword>
<comment type="caution">
    <text evidence="14">The sequence shown here is derived from an EMBL/GenBank/DDBJ whole genome shotgun (WGS) entry which is preliminary data.</text>
</comment>
<feature type="region of interest" description="Disordered" evidence="11">
    <location>
        <begin position="1308"/>
        <end position="1328"/>
    </location>
</feature>
<comment type="catalytic activity">
    <reaction evidence="1">
        <text>Endonucleolytic cleavage of RNA, removing extra 3' nucleotides from tRNA precursor, generating 3' termini of tRNAs. A 3'-hydroxy group is left at the tRNA terminus and a 5'-phosphoryl group is left at the trailer molecule.</text>
        <dbReference type="EC" id="3.1.26.11"/>
    </reaction>
</comment>
<evidence type="ECO:0000256" key="9">
    <source>
        <dbReference type="ARBA" id="ARBA00022801"/>
    </source>
</evidence>
<comment type="cofactor">
    <cofactor evidence="2">
        <name>Zn(2+)</name>
        <dbReference type="ChEBI" id="CHEBI:29105"/>
    </cofactor>
</comment>
<evidence type="ECO:0000256" key="4">
    <source>
        <dbReference type="ARBA" id="ARBA00012477"/>
    </source>
</evidence>
<sequence>MISNLRILSTPSSDTPTQCFPVVLLHFDKARYVFNCPEGTVRSFGQHRISYGPVRTTFLASTANVASGGLPGLLITLAEAGHRQMQVLGPVGLKHYIATMRTYVRRHDSQLTAIEVDPRRRPPPSPSNGSSSVAKGKARDYTQSSPPRSPRSRSSSPKTKDDESPRPHYSDNCIDVFALQLLPQAYAVPPAPPNNDFWSVASPGLRPGQRASSPPKQQGEEQWDQTSKRHKSSHTSSPSEDGSIFDLPITANTFTPRDCLTPGSAHAQEWISGILPTMFFDALRSTRASRYEKVPLPAVLKTLCAPPMGPSMVSLPADLAPGINPTSSGFTPQPAPPLVLSYILVGKPQRGKFDPEIASDHGVSPGYLYSILAEGRSVTVARPKDWAEWSQDKKKVWFSRQTKKRGGAGKAAAKAPSPYNFDSVELEDVVVPSHAVVGPNRPGPIFIMLHVPSVAYIHSLYSTENLRQIKPFLANQENGVPDNQPAVVIVHTAAPQVLKHPTYINFTAKLDPVNPSPDGPQRDITHVITNQAYCADKLAYPSSNLLHLRSSQLDEDVFQVPDYELEGSLGLDTLFDLPEKDGTCWPSSWRQRTSVGFADMEISLYPRTPATQPVRNGHGAPNWDFYVGPRKEARTESDQEKSARFAAFDIPADQFEVGALDEVNPAKQTTKAAKKKARLEGKKRNEFDDPSRQSLMNMLVPEKNFSREQVRVFEQKRQARQVKEAAWQKFQSLAAAIREEIRLEEESGKAEAGGDDVLSAPQRRRLLQEGDGVVVTPLGTGSAMPSKYRNVSSTLIQLPYPPGVTTGPAPCILLDAGEGTYGQLRRKFGKDGVDQILLGLKLLFVSHIHADHHVGVSRLLIERRKLAHRTHSPLFVITNYFVRCYLEEYNLSEPLGLADSTLGLTEWQHGLEKKGRYSGSLSNFFLHEIDSLPNVRNSNLAYILNSDDLRGARHVALGETGDQAWIKETAGYRKRDATDWKAPDVDFSALRENEQNAIGILNKVEIPSKGEYDMDTYGIWRLAFRHVPHRFSTAHLLPALLESLNLESCETVRVDHGTNHCFGLVLRQKPILSRAESPVGQDSNAARKPAAKADSPRRGFSFAYSGDSRPCDALVAASKDVTLMIHEATIQDGREEMAYFKGHSTFAQAIDVGRRAGAACTLLTHFSQRYPKLPRLTRRWQGDSGGGPNMKARTDLTAMFDQDRGEGEVDDDDALLNSMNEAEQATIVKVRDGGAAAAAASSSSSSVVETKAEEEAKGVAEENLGMIVATAFDLASIGVRDMWKMERYVPALELLFDADEEEVVETGDMDADDMDAAEGSEVGDAHMD</sequence>
<gene>
    <name evidence="14" type="ORF">A4X03_0g3568</name>
    <name evidence="13" type="ORF">JKIAZH3_G9448</name>
</gene>
<keyword evidence="8" id="KW-0255">Endonuclease</keyword>
<keyword evidence="16" id="KW-1185">Reference proteome</keyword>
<evidence type="ECO:0000256" key="10">
    <source>
        <dbReference type="ARBA" id="ARBA00022833"/>
    </source>
</evidence>
<reference evidence="13" key="3">
    <citation type="submission" date="2020-10" db="EMBL/GenBank/DDBJ databases">
        <authorList>
            <person name="Sedaghatjoo S."/>
        </authorList>
    </citation>
    <scope>NUCLEOTIDE SEQUENCE</scope>
    <source>
        <strain evidence="13">AZH3</strain>
    </source>
</reference>
<dbReference type="Gene3D" id="3.60.15.10">
    <property type="entry name" value="Ribonuclease Z/Hydroxyacylglutathione hydrolase-like"/>
    <property type="match status" value="2"/>
</dbReference>
<organism evidence="14 15">
    <name type="scientific">Tilletia caries</name>
    <name type="common">wheat bunt fungus</name>
    <dbReference type="NCBI Taxonomy" id="13290"/>
    <lineage>
        <taxon>Eukaryota</taxon>
        <taxon>Fungi</taxon>
        <taxon>Dikarya</taxon>
        <taxon>Basidiomycota</taxon>
        <taxon>Ustilaginomycotina</taxon>
        <taxon>Exobasidiomycetes</taxon>
        <taxon>Tilletiales</taxon>
        <taxon>Tilletiaceae</taxon>
        <taxon>Tilletia</taxon>
    </lineage>
</organism>
<dbReference type="GO" id="GO:0046872">
    <property type="term" value="F:metal ion binding"/>
    <property type="evidence" value="ECO:0007669"/>
    <property type="project" value="UniProtKB-KW"/>
</dbReference>
<evidence type="ECO:0000256" key="2">
    <source>
        <dbReference type="ARBA" id="ARBA00001947"/>
    </source>
</evidence>
<dbReference type="EMBL" id="LWDD02000419">
    <property type="protein sequence ID" value="KAE8261071.1"/>
    <property type="molecule type" value="Genomic_DNA"/>
</dbReference>
<evidence type="ECO:0000313" key="14">
    <source>
        <dbReference type="EMBL" id="KAE8261071.1"/>
    </source>
</evidence>
<dbReference type="Proteomes" id="UP000077671">
    <property type="component" value="Unassembled WGS sequence"/>
</dbReference>
<evidence type="ECO:0000313" key="13">
    <source>
        <dbReference type="EMBL" id="CAD6945941.1"/>
    </source>
</evidence>
<evidence type="ECO:0000256" key="7">
    <source>
        <dbReference type="ARBA" id="ARBA00022723"/>
    </source>
</evidence>
<reference evidence="14" key="1">
    <citation type="submission" date="2016-04" db="EMBL/GenBank/DDBJ databases">
        <authorList>
            <person name="Nguyen H.D."/>
            <person name="Kesanakurti P."/>
            <person name="Cullis J."/>
            <person name="Levesque C.A."/>
            <person name="Hambleton S."/>
        </authorList>
    </citation>
    <scope>NUCLEOTIDE SEQUENCE</scope>
    <source>
        <strain evidence="14">DAOMC 238032</strain>
    </source>
</reference>
<reference evidence="14" key="2">
    <citation type="journal article" date="2019" name="IMA Fungus">
        <title>Genome sequencing and comparison of five Tilletia species to identify candidate genes for the detection of regulated species infecting wheat.</title>
        <authorList>
            <person name="Nguyen H.D.T."/>
            <person name="Sultana T."/>
            <person name="Kesanakurti P."/>
            <person name="Hambleton S."/>
        </authorList>
    </citation>
    <scope>NUCLEOTIDE SEQUENCE</scope>
    <source>
        <strain evidence="14">DAOMC 238032</strain>
    </source>
</reference>
<keyword evidence="10" id="KW-0862">Zinc</keyword>
<accession>A0A177VHL7</accession>
<name>A0A177VHL7_9BASI</name>
<dbReference type="GO" id="GO:0005739">
    <property type="term" value="C:mitochondrion"/>
    <property type="evidence" value="ECO:0007669"/>
    <property type="project" value="TreeGrafter"/>
</dbReference>
<proteinExistence type="inferred from homology"/>